<protein>
    <recommendedName>
        <fullName evidence="3">Maturase K</fullName>
    </recommendedName>
</protein>
<dbReference type="EMBL" id="BPLQ01009057">
    <property type="protein sequence ID" value="GIY41419.1"/>
    <property type="molecule type" value="Genomic_DNA"/>
</dbReference>
<evidence type="ECO:0000313" key="1">
    <source>
        <dbReference type="EMBL" id="GIY41419.1"/>
    </source>
</evidence>
<dbReference type="Proteomes" id="UP001054837">
    <property type="component" value="Unassembled WGS sequence"/>
</dbReference>
<evidence type="ECO:0000313" key="2">
    <source>
        <dbReference type="Proteomes" id="UP001054837"/>
    </source>
</evidence>
<evidence type="ECO:0008006" key="3">
    <source>
        <dbReference type="Google" id="ProtNLM"/>
    </source>
</evidence>
<comment type="caution">
    <text evidence="1">The sequence shown here is derived from an EMBL/GenBank/DDBJ whole genome shotgun (WGS) entry which is preliminary data.</text>
</comment>
<reference evidence="1 2" key="1">
    <citation type="submission" date="2021-06" db="EMBL/GenBank/DDBJ databases">
        <title>Caerostris darwini draft genome.</title>
        <authorList>
            <person name="Kono N."/>
            <person name="Arakawa K."/>
        </authorList>
    </citation>
    <scope>NUCLEOTIDE SEQUENCE [LARGE SCALE GENOMIC DNA]</scope>
</reference>
<gene>
    <name evidence="1" type="ORF">CDAR_23321</name>
</gene>
<accession>A0AAV4T5E8</accession>
<keyword evidence="2" id="KW-1185">Reference proteome</keyword>
<sequence>MDPIFGKKYQNMSCFLSGIQPQLLQVSAVLSSFKRPEVIVDDRHLLAKIHHLLNHMFPECGVEKRQLIKLNVLINSSLHKCTSLRRVAEESPDKFIWTLFESSVKNLLYTLAIKSWKRKGPHFEKKRVVDFE</sequence>
<dbReference type="AlphaFoldDB" id="A0AAV4T5E8"/>
<organism evidence="1 2">
    <name type="scientific">Caerostris darwini</name>
    <dbReference type="NCBI Taxonomy" id="1538125"/>
    <lineage>
        <taxon>Eukaryota</taxon>
        <taxon>Metazoa</taxon>
        <taxon>Ecdysozoa</taxon>
        <taxon>Arthropoda</taxon>
        <taxon>Chelicerata</taxon>
        <taxon>Arachnida</taxon>
        <taxon>Araneae</taxon>
        <taxon>Araneomorphae</taxon>
        <taxon>Entelegynae</taxon>
        <taxon>Araneoidea</taxon>
        <taxon>Araneidae</taxon>
        <taxon>Caerostris</taxon>
    </lineage>
</organism>
<name>A0AAV4T5E8_9ARAC</name>
<proteinExistence type="predicted"/>